<dbReference type="InterPro" id="IPR058245">
    <property type="entry name" value="NreC/VraR/RcsB-like_REC"/>
</dbReference>
<dbReference type="PANTHER" id="PTHR43214">
    <property type="entry name" value="TWO-COMPONENT RESPONSE REGULATOR"/>
    <property type="match status" value="1"/>
</dbReference>
<dbReference type="InterPro" id="IPR011006">
    <property type="entry name" value="CheY-like_superfamily"/>
</dbReference>
<evidence type="ECO:0000256" key="2">
    <source>
        <dbReference type="ARBA" id="ARBA00023125"/>
    </source>
</evidence>
<sequence>MTEPHRIALVEDHALVARGFEALIAGAPDLELVACVATVRDLGALAPSPRLVVLDLRLSDGSDPAANVAAIHRLGAYVLIHTGAEDRALIQSAARSGALGLVRKSSDPHELLAAIRTAARGDAVFNTDWAAAIDADAHLSNARLSEREQEVLSMYASGETAASVAAALGISRGTVSDYVKSIRRKYEAVGREAASRVDLYRRAVEDGILE</sequence>
<comment type="caution">
    <text evidence="6">The sequence shown here is derived from an EMBL/GenBank/DDBJ whole genome shotgun (WGS) entry which is preliminary data.</text>
</comment>
<dbReference type="PANTHER" id="PTHR43214:SF43">
    <property type="entry name" value="TWO-COMPONENT RESPONSE REGULATOR"/>
    <property type="match status" value="1"/>
</dbReference>
<keyword evidence="7" id="KW-1185">Reference proteome</keyword>
<feature type="domain" description="HTH luxR-type" evidence="4">
    <location>
        <begin position="137"/>
        <end position="207"/>
    </location>
</feature>
<dbReference type="SMART" id="SM00448">
    <property type="entry name" value="REC"/>
    <property type="match status" value="1"/>
</dbReference>
<feature type="domain" description="Response regulatory" evidence="5">
    <location>
        <begin position="6"/>
        <end position="119"/>
    </location>
</feature>
<dbReference type="SUPFAM" id="SSF52172">
    <property type="entry name" value="CheY-like"/>
    <property type="match status" value="1"/>
</dbReference>
<dbReference type="GO" id="GO:0003677">
    <property type="term" value="F:DNA binding"/>
    <property type="evidence" value="ECO:0007669"/>
    <property type="project" value="UniProtKB-KW"/>
</dbReference>
<protein>
    <submittedName>
        <fullName evidence="6">DNA-binding response regulator</fullName>
    </submittedName>
</protein>
<dbReference type="PROSITE" id="PS50110">
    <property type="entry name" value="RESPONSE_REGULATORY"/>
    <property type="match status" value="1"/>
</dbReference>
<gene>
    <name evidence="6" type="ORF">Dac01nite_07660</name>
</gene>
<dbReference type="InterPro" id="IPR001789">
    <property type="entry name" value="Sig_transdc_resp-reg_receiver"/>
</dbReference>
<dbReference type="GO" id="GO:0000160">
    <property type="term" value="P:phosphorelay signal transduction system"/>
    <property type="evidence" value="ECO:0007669"/>
    <property type="project" value="InterPro"/>
</dbReference>
<dbReference type="GO" id="GO:0006355">
    <property type="term" value="P:regulation of DNA-templated transcription"/>
    <property type="evidence" value="ECO:0007669"/>
    <property type="project" value="InterPro"/>
</dbReference>
<dbReference type="EMBL" id="BONR01000001">
    <property type="protein sequence ID" value="GIG54014.1"/>
    <property type="molecule type" value="Genomic_DNA"/>
</dbReference>
<feature type="modified residue" description="4-aspartylphosphate" evidence="3">
    <location>
        <position position="55"/>
    </location>
</feature>
<dbReference type="Pfam" id="PF00196">
    <property type="entry name" value="GerE"/>
    <property type="match status" value="1"/>
</dbReference>
<evidence type="ECO:0000256" key="3">
    <source>
        <dbReference type="PROSITE-ProRule" id="PRU00169"/>
    </source>
</evidence>
<dbReference type="AlphaFoldDB" id="A0A919Q1Q4"/>
<evidence type="ECO:0000313" key="7">
    <source>
        <dbReference type="Proteomes" id="UP000652354"/>
    </source>
</evidence>
<dbReference type="PROSITE" id="PS50043">
    <property type="entry name" value="HTH_LUXR_2"/>
    <property type="match status" value="1"/>
</dbReference>
<organism evidence="6 7">
    <name type="scientific">Demequina activiva</name>
    <dbReference type="NCBI Taxonomy" id="1582364"/>
    <lineage>
        <taxon>Bacteria</taxon>
        <taxon>Bacillati</taxon>
        <taxon>Actinomycetota</taxon>
        <taxon>Actinomycetes</taxon>
        <taxon>Micrococcales</taxon>
        <taxon>Demequinaceae</taxon>
        <taxon>Demequina</taxon>
    </lineage>
</organism>
<dbReference type="SMART" id="SM00421">
    <property type="entry name" value="HTH_LUXR"/>
    <property type="match status" value="1"/>
</dbReference>
<accession>A0A919Q1Q4</accession>
<keyword evidence="2 6" id="KW-0238">DNA-binding</keyword>
<evidence type="ECO:0000259" key="4">
    <source>
        <dbReference type="PROSITE" id="PS50043"/>
    </source>
</evidence>
<dbReference type="InterPro" id="IPR039420">
    <property type="entry name" value="WalR-like"/>
</dbReference>
<dbReference type="SUPFAM" id="SSF46894">
    <property type="entry name" value="C-terminal effector domain of the bipartite response regulators"/>
    <property type="match status" value="1"/>
</dbReference>
<dbReference type="InterPro" id="IPR016032">
    <property type="entry name" value="Sig_transdc_resp-reg_C-effctor"/>
</dbReference>
<dbReference type="Gene3D" id="3.40.50.2300">
    <property type="match status" value="1"/>
</dbReference>
<dbReference type="Proteomes" id="UP000652354">
    <property type="component" value="Unassembled WGS sequence"/>
</dbReference>
<name>A0A919Q1Q4_9MICO</name>
<keyword evidence="1 3" id="KW-0597">Phosphoprotein</keyword>
<dbReference type="InterPro" id="IPR000792">
    <property type="entry name" value="Tscrpt_reg_LuxR_C"/>
</dbReference>
<evidence type="ECO:0000256" key="1">
    <source>
        <dbReference type="ARBA" id="ARBA00022553"/>
    </source>
</evidence>
<dbReference type="RefSeq" id="WP_203653479.1">
    <property type="nucleotide sequence ID" value="NZ_BONR01000001.1"/>
</dbReference>
<evidence type="ECO:0000259" key="5">
    <source>
        <dbReference type="PROSITE" id="PS50110"/>
    </source>
</evidence>
<evidence type="ECO:0000313" key="6">
    <source>
        <dbReference type="EMBL" id="GIG54014.1"/>
    </source>
</evidence>
<proteinExistence type="predicted"/>
<dbReference type="PROSITE" id="PS00622">
    <property type="entry name" value="HTH_LUXR_1"/>
    <property type="match status" value="1"/>
</dbReference>
<reference evidence="6" key="1">
    <citation type="submission" date="2021-01" db="EMBL/GenBank/DDBJ databases">
        <title>Whole genome shotgun sequence of Demequina activiva NBRC 110675.</title>
        <authorList>
            <person name="Komaki H."/>
            <person name="Tamura T."/>
        </authorList>
    </citation>
    <scope>NUCLEOTIDE SEQUENCE</scope>
    <source>
        <strain evidence="6">NBRC 110675</strain>
    </source>
</reference>
<dbReference type="CDD" id="cd17535">
    <property type="entry name" value="REC_NarL-like"/>
    <property type="match status" value="1"/>
</dbReference>
<dbReference type="CDD" id="cd06170">
    <property type="entry name" value="LuxR_C_like"/>
    <property type="match status" value="1"/>
</dbReference>
<dbReference type="PRINTS" id="PR00038">
    <property type="entry name" value="HTHLUXR"/>
</dbReference>